<evidence type="ECO:0000313" key="2">
    <source>
        <dbReference type="EMBL" id="KAK2727441.1"/>
    </source>
</evidence>
<dbReference type="CDD" id="cd01647">
    <property type="entry name" value="RT_LTR"/>
    <property type="match status" value="1"/>
</dbReference>
<keyword evidence="3" id="KW-1185">Reference proteome</keyword>
<gene>
    <name evidence="2" type="ORF">QYM36_008059</name>
</gene>
<dbReference type="Gene3D" id="3.10.10.10">
    <property type="entry name" value="HIV Type 1 Reverse Transcriptase, subunit A, domain 1"/>
    <property type="match status" value="1"/>
</dbReference>
<sequence>MLRLGIMQPSSSPWCYPVVVAAKLNETIRFCLDFRGLNRVSKFDAYPIPQIDELLEQVRNKMVFSVLDLTKGYWQVEFTPESMEKTAFQTKFGFYEIRVLPFGVQMVPATFQHAMDKILTGISFLCKGEVLERIAAVDLHIRPDKCKFGLDEVQHLNHKVGNCQITLLESKVEAVKNFPEPITKKKVSIKSLPVFLKKVFEEKGTTNPFQDFKDSQQKDIELTRFLFLFFFFNSQVTNQADERIAYSELRDGLSYWRTKRKDSSDHSKLMVPEDYRSQLILQSHCSPRTPRKLVHRGRNKTAKILLTYFFWPYIYNQIKSELDSCSFRGSKAFEGYVVKVKSVTLLKCLR</sequence>
<reference evidence="2" key="1">
    <citation type="submission" date="2023-07" db="EMBL/GenBank/DDBJ databases">
        <title>Chromosome-level genome assembly of Artemia franciscana.</title>
        <authorList>
            <person name="Jo E."/>
        </authorList>
    </citation>
    <scope>NUCLEOTIDE SEQUENCE</scope>
    <source>
        <tissue evidence="2">Whole body</tissue>
    </source>
</reference>
<organism evidence="2 3">
    <name type="scientific">Artemia franciscana</name>
    <name type="common">Brine shrimp</name>
    <name type="synonym">Artemia sanfranciscana</name>
    <dbReference type="NCBI Taxonomy" id="6661"/>
    <lineage>
        <taxon>Eukaryota</taxon>
        <taxon>Metazoa</taxon>
        <taxon>Ecdysozoa</taxon>
        <taxon>Arthropoda</taxon>
        <taxon>Crustacea</taxon>
        <taxon>Branchiopoda</taxon>
        <taxon>Anostraca</taxon>
        <taxon>Artemiidae</taxon>
        <taxon>Artemia</taxon>
    </lineage>
</organism>
<comment type="caution">
    <text evidence="2">The sequence shown here is derived from an EMBL/GenBank/DDBJ whole genome shotgun (WGS) entry which is preliminary data.</text>
</comment>
<dbReference type="InterPro" id="IPR050951">
    <property type="entry name" value="Retrovirus_Pol_polyprotein"/>
</dbReference>
<dbReference type="Gene3D" id="3.30.70.270">
    <property type="match status" value="1"/>
</dbReference>
<dbReference type="Pfam" id="PF00078">
    <property type="entry name" value="RVT_1"/>
    <property type="match status" value="1"/>
</dbReference>
<dbReference type="EMBL" id="JAVRJZ010000001">
    <property type="protein sequence ID" value="KAK2727441.1"/>
    <property type="molecule type" value="Genomic_DNA"/>
</dbReference>
<dbReference type="GO" id="GO:0071897">
    <property type="term" value="P:DNA biosynthetic process"/>
    <property type="evidence" value="ECO:0007669"/>
    <property type="project" value="UniProtKB-ARBA"/>
</dbReference>
<name>A0AA88IP41_ARTSF</name>
<dbReference type="Proteomes" id="UP001187531">
    <property type="component" value="Unassembled WGS sequence"/>
</dbReference>
<dbReference type="PANTHER" id="PTHR37984:SF5">
    <property type="entry name" value="PROTEIN NYNRIN-LIKE"/>
    <property type="match status" value="1"/>
</dbReference>
<accession>A0AA88IP41</accession>
<dbReference type="AlphaFoldDB" id="A0AA88IP41"/>
<dbReference type="SUPFAM" id="SSF56672">
    <property type="entry name" value="DNA/RNA polymerases"/>
    <property type="match status" value="1"/>
</dbReference>
<dbReference type="InterPro" id="IPR043502">
    <property type="entry name" value="DNA/RNA_pol_sf"/>
</dbReference>
<dbReference type="InterPro" id="IPR000477">
    <property type="entry name" value="RT_dom"/>
</dbReference>
<feature type="domain" description="Reverse transcriptase" evidence="1">
    <location>
        <begin position="26"/>
        <end position="122"/>
    </location>
</feature>
<protein>
    <recommendedName>
        <fullName evidence="1">Reverse transcriptase domain-containing protein</fullName>
    </recommendedName>
</protein>
<evidence type="ECO:0000259" key="1">
    <source>
        <dbReference type="Pfam" id="PF00078"/>
    </source>
</evidence>
<evidence type="ECO:0000313" key="3">
    <source>
        <dbReference type="Proteomes" id="UP001187531"/>
    </source>
</evidence>
<dbReference type="Gene3D" id="1.10.340.70">
    <property type="match status" value="1"/>
</dbReference>
<proteinExistence type="predicted"/>
<dbReference type="PANTHER" id="PTHR37984">
    <property type="entry name" value="PROTEIN CBG26694"/>
    <property type="match status" value="1"/>
</dbReference>
<dbReference type="InterPro" id="IPR043128">
    <property type="entry name" value="Rev_trsase/Diguanyl_cyclase"/>
</dbReference>